<dbReference type="InterPro" id="IPR003779">
    <property type="entry name" value="CMD-like"/>
</dbReference>
<proteinExistence type="predicted"/>
<gene>
    <name evidence="2" type="ORF">G3I32_04550</name>
</gene>
<dbReference type="Proteomes" id="UP000470446">
    <property type="component" value="Unassembled WGS sequence"/>
</dbReference>
<dbReference type="InterPro" id="IPR029032">
    <property type="entry name" value="AhpD-like"/>
</dbReference>
<comment type="caution">
    <text evidence="2">The sequence shown here is derived from an EMBL/GenBank/DDBJ whole genome shotgun (WGS) entry which is preliminary data.</text>
</comment>
<accession>A0A7K3PDR5</accession>
<dbReference type="AlphaFoldDB" id="A0A7K3PDR5"/>
<evidence type="ECO:0000259" key="1">
    <source>
        <dbReference type="Pfam" id="PF02627"/>
    </source>
</evidence>
<name>A0A7K3PDR5_9ACTN</name>
<dbReference type="EMBL" id="JAAGMA010000122">
    <property type="protein sequence ID" value="NEB08146.1"/>
    <property type="molecule type" value="Genomic_DNA"/>
</dbReference>
<dbReference type="PANTHER" id="PTHR35446:SF3">
    <property type="entry name" value="CMD DOMAIN-CONTAINING PROTEIN"/>
    <property type="match status" value="1"/>
</dbReference>
<evidence type="ECO:0000313" key="2">
    <source>
        <dbReference type="EMBL" id="NEB08146.1"/>
    </source>
</evidence>
<dbReference type="Gene3D" id="1.20.1290.10">
    <property type="entry name" value="AhpD-like"/>
    <property type="match status" value="1"/>
</dbReference>
<dbReference type="PANTHER" id="PTHR35446">
    <property type="entry name" value="SI:CH211-175M2.5"/>
    <property type="match status" value="1"/>
</dbReference>
<protein>
    <submittedName>
        <fullName evidence="2">Carboxymuconolactone decarboxylase family protein</fullName>
    </submittedName>
</protein>
<evidence type="ECO:0000313" key="3">
    <source>
        <dbReference type="Proteomes" id="UP000470446"/>
    </source>
</evidence>
<sequence>MANSPAALRGFLELRRALGAGSLPEAAREGIALLVAQENGCDYGLSWHTYTGTKLAGLSGEQVRRARGGEAEDPTTAAVLSLTRSLMSRRGTVSDTELAAARGSGLTGGQITEVVAHVALNVFTTYLGKTARIAVDWPLVRHDDLNV</sequence>
<dbReference type="SUPFAM" id="SSF69118">
    <property type="entry name" value="AhpD-like"/>
    <property type="match status" value="1"/>
</dbReference>
<dbReference type="Pfam" id="PF02627">
    <property type="entry name" value="CMD"/>
    <property type="match status" value="1"/>
</dbReference>
<reference evidence="2 3" key="1">
    <citation type="submission" date="2020-01" db="EMBL/GenBank/DDBJ databases">
        <title>Insect and environment-associated Actinomycetes.</title>
        <authorList>
            <person name="Currrie C."/>
            <person name="Chevrette M."/>
            <person name="Carlson C."/>
            <person name="Stubbendieck R."/>
            <person name="Wendt-Pienkowski E."/>
        </authorList>
    </citation>
    <scope>NUCLEOTIDE SEQUENCE [LARGE SCALE GENOMIC DNA]</scope>
    <source>
        <strain evidence="2 3">SID14163</strain>
    </source>
</reference>
<organism evidence="2 3">
    <name type="scientific">Streptomyces coelicoflavus</name>
    <dbReference type="NCBI Taxonomy" id="285562"/>
    <lineage>
        <taxon>Bacteria</taxon>
        <taxon>Bacillati</taxon>
        <taxon>Actinomycetota</taxon>
        <taxon>Actinomycetes</taxon>
        <taxon>Kitasatosporales</taxon>
        <taxon>Streptomycetaceae</taxon>
        <taxon>Streptomyces</taxon>
    </lineage>
</organism>
<feature type="domain" description="Carboxymuconolactone decarboxylase-like" evidence="1">
    <location>
        <begin position="5"/>
        <end position="80"/>
    </location>
</feature>
<dbReference type="GO" id="GO:0051920">
    <property type="term" value="F:peroxiredoxin activity"/>
    <property type="evidence" value="ECO:0007669"/>
    <property type="project" value="InterPro"/>
</dbReference>